<keyword evidence="3" id="KW-1185">Reference proteome</keyword>
<evidence type="ECO:0000256" key="1">
    <source>
        <dbReference type="SAM" id="SignalP"/>
    </source>
</evidence>
<accession>A0AAW2CP77</accession>
<reference evidence="2 3" key="1">
    <citation type="submission" date="2024-01" db="EMBL/GenBank/DDBJ databases">
        <title>A telomere-to-telomere, gap-free genome of sweet tea (Lithocarpus litseifolius).</title>
        <authorList>
            <person name="Zhou J."/>
        </authorList>
    </citation>
    <scope>NUCLEOTIDE SEQUENCE [LARGE SCALE GENOMIC DNA]</scope>
    <source>
        <strain evidence="2">Zhou-2022a</strain>
        <tissue evidence="2">Leaf</tissue>
    </source>
</reference>
<proteinExistence type="predicted"/>
<evidence type="ECO:0000313" key="2">
    <source>
        <dbReference type="EMBL" id="KAK9999273.1"/>
    </source>
</evidence>
<comment type="caution">
    <text evidence="2">The sequence shown here is derived from an EMBL/GenBank/DDBJ whole genome shotgun (WGS) entry which is preliminary data.</text>
</comment>
<gene>
    <name evidence="2" type="ORF">SO802_018876</name>
</gene>
<dbReference type="PANTHER" id="PTHR33286:SF1">
    <property type="entry name" value="OS01G0800600 PROTEIN"/>
    <property type="match status" value="1"/>
</dbReference>
<protein>
    <recommendedName>
        <fullName evidence="4">Bifunctional inhibitor/plant lipid transfer protein/seed storage helical domain-containing protein</fullName>
    </recommendedName>
</protein>
<feature type="chain" id="PRO_5043710733" description="Bifunctional inhibitor/plant lipid transfer protein/seed storage helical domain-containing protein" evidence="1">
    <location>
        <begin position="30"/>
        <end position="121"/>
    </location>
</feature>
<feature type="signal peptide" evidence="1">
    <location>
        <begin position="1"/>
        <end position="29"/>
    </location>
</feature>
<keyword evidence="1" id="KW-0732">Signal</keyword>
<dbReference type="EMBL" id="JAZDWU010000006">
    <property type="protein sequence ID" value="KAK9999273.1"/>
    <property type="molecule type" value="Genomic_DNA"/>
</dbReference>
<name>A0AAW2CP77_9ROSI</name>
<dbReference type="Proteomes" id="UP001459277">
    <property type="component" value="Unassembled WGS sequence"/>
</dbReference>
<organism evidence="2 3">
    <name type="scientific">Lithocarpus litseifolius</name>
    <dbReference type="NCBI Taxonomy" id="425828"/>
    <lineage>
        <taxon>Eukaryota</taxon>
        <taxon>Viridiplantae</taxon>
        <taxon>Streptophyta</taxon>
        <taxon>Embryophyta</taxon>
        <taxon>Tracheophyta</taxon>
        <taxon>Spermatophyta</taxon>
        <taxon>Magnoliopsida</taxon>
        <taxon>eudicotyledons</taxon>
        <taxon>Gunneridae</taxon>
        <taxon>Pentapetalae</taxon>
        <taxon>rosids</taxon>
        <taxon>fabids</taxon>
        <taxon>Fagales</taxon>
        <taxon>Fagaceae</taxon>
        <taxon>Lithocarpus</taxon>
    </lineage>
</organism>
<evidence type="ECO:0000313" key="3">
    <source>
        <dbReference type="Proteomes" id="UP001459277"/>
    </source>
</evidence>
<dbReference type="AlphaFoldDB" id="A0AAW2CP77"/>
<evidence type="ECO:0008006" key="4">
    <source>
        <dbReference type="Google" id="ProtNLM"/>
    </source>
</evidence>
<dbReference type="PANTHER" id="PTHR33286">
    <property type="entry name" value="BIFUNCTIONAL INHIBITOR/LIPID-TRANSFER PROTEIN/SEED STORAGE 2S ALBUMIN SUPERFAMILY PROTEIN"/>
    <property type="match status" value="1"/>
</dbReference>
<sequence>MAAPTIRCLALTVLTIIVLWDSNIHEAYARECQALDTSSFMSGCVHGKGGPEYIRPSDFCCLSVSELTVPCICKGLAKELVNLYNMDDFTYVVNYCSGSLLKPGDQCGKVGFAFVELFTGV</sequence>